<feature type="domain" description="Disaggregatase-related" evidence="1">
    <location>
        <begin position="3"/>
        <end position="182"/>
    </location>
</feature>
<dbReference type="Pfam" id="PF06848">
    <property type="entry name" value="Disaggr_repeat"/>
    <property type="match status" value="1"/>
</dbReference>
<dbReference type="HOGENOM" id="CLU_105712_0_0_2"/>
<reference evidence="2 3" key="1">
    <citation type="submission" date="2014-07" db="EMBL/GenBank/DDBJ databases">
        <title>Methanogenic archaea and the global carbon cycle.</title>
        <authorList>
            <person name="Henriksen J.R."/>
            <person name="Luke J."/>
            <person name="Reinhart S."/>
            <person name="Benedict M.N."/>
            <person name="Youngblut N.D."/>
            <person name="Metcalf M.E."/>
            <person name="Whitaker R.J."/>
            <person name="Metcalf W.W."/>
        </authorList>
    </citation>
    <scope>NUCLEOTIDE SEQUENCE [LARGE SCALE GENOMIC DNA]</scope>
    <source>
        <strain evidence="2 3">HB-1</strain>
    </source>
</reference>
<dbReference type="AlphaFoldDB" id="A0A0E3S8X2"/>
<keyword evidence="3" id="KW-1185">Reference proteome</keyword>
<dbReference type="PATRIC" id="fig|1434110.4.peg.1824"/>
<evidence type="ECO:0000313" key="2">
    <source>
        <dbReference type="EMBL" id="AKB77949.1"/>
    </source>
</evidence>
<dbReference type="KEGG" id="mhor:MSHOH_1466"/>
<dbReference type="Proteomes" id="UP000033101">
    <property type="component" value="Chromosome"/>
</dbReference>
<organism evidence="2 3">
    <name type="scientific">Methanosarcina horonobensis HB-1 = JCM 15518</name>
    <dbReference type="NCBI Taxonomy" id="1434110"/>
    <lineage>
        <taxon>Archaea</taxon>
        <taxon>Methanobacteriati</taxon>
        <taxon>Methanobacteriota</taxon>
        <taxon>Stenosarchaea group</taxon>
        <taxon>Methanomicrobia</taxon>
        <taxon>Methanosarcinales</taxon>
        <taxon>Methanosarcinaceae</taxon>
        <taxon>Methanosarcina</taxon>
    </lineage>
</organism>
<name>A0A0E3S8X2_9EURY</name>
<evidence type="ECO:0000313" key="3">
    <source>
        <dbReference type="Proteomes" id="UP000033101"/>
    </source>
</evidence>
<evidence type="ECO:0000259" key="1">
    <source>
        <dbReference type="Pfam" id="PF06848"/>
    </source>
</evidence>
<dbReference type="OrthoDB" id="137464at2157"/>
<dbReference type="NCBIfam" id="NF033679">
    <property type="entry name" value="DNRLRE_dom"/>
    <property type="match status" value="1"/>
</dbReference>
<dbReference type="RefSeq" id="WP_048138690.1">
    <property type="nucleotide sequence ID" value="NZ_CP009516.1"/>
</dbReference>
<dbReference type="EMBL" id="CP009516">
    <property type="protein sequence ID" value="AKB77949.1"/>
    <property type="molecule type" value="Genomic_DNA"/>
</dbReference>
<accession>A0A0E3S8X2</accession>
<sequence length="228" mass="25699">MIENRLREASSEAVYPDPTFLDVGGMNNARYRDVIVFDLSEYTGAGIQKAVLSLYWYYPEGSTRPQDTVIEVYRPASAWNSNYVSWTKRDKGVAWNNAGGDWYDKNGVLQGSTPYATLTLKGSTLPDNRYYELDVTDLVKEYIGGKYENTGFLIKARTENDNYIAFYSSKAGDESQKPRIDVTVQTGQPATEPDVYLIIPCYSEEDAEAAKARILEIVPEVEIYTKLS</sequence>
<proteinExistence type="predicted"/>
<dbReference type="GeneID" id="24830667"/>
<dbReference type="InterPro" id="IPR010671">
    <property type="entry name" value="Disaggr-rel_dom"/>
</dbReference>
<gene>
    <name evidence="2" type="ORF">MSHOH_1466</name>
</gene>
<protein>
    <recommendedName>
        <fullName evidence="1">Disaggregatase-related domain-containing protein</fullName>
    </recommendedName>
</protein>